<gene>
    <name evidence="3" type="ORF">A2242_01605</name>
</gene>
<dbReference type="SMART" id="SM01040">
    <property type="entry name" value="Bro-N"/>
    <property type="match status" value="1"/>
</dbReference>
<accession>A0A1F5SIY6</accession>
<comment type="caution">
    <text evidence="3">The sequence shown here is derived from an EMBL/GenBank/DDBJ whole genome shotgun (WGS) entry which is preliminary data.</text>
</comment>
<evidence type="ECO:0000313" key="4">
    <source>
        <dbReference type="Proteomes" id="UP000178925"/>
    </source>
</evidence>
<evidence type="ECO:0000313" key="3">
    <source>
        <dbReference type="EMBL" id="OGF26634.1"/>
    </source>
</evidence>
<dbReference type="InterPro" id="IPR003497">
    <property type="entry name" value="BRO_N_domain"/>
</dbReference>
<reference evidence="3 4" key="1">
    <citation type="journal article" date="2016" name="Nat. Commun.">
        <title>Thousands of microbial genomes shed light on interconnected biogeochemical processes in an aquifer system.</title>
        <authorList>
            <person name="Anantharaman K."/>
            <person name="Brown C.T."/>
            <person name="Hug L.A."/>
            <person name="Sharon I."/>
            <person name="Castelle C.J."/>
            <person name="Probst A.J."/>
            <person name="Thomas B.C."/>
            <person name="Singh A."/>
            <person name="Wilkins M.J."/>
            <person name="Karaoz U."/>
            <person name="Brodie E.L."/>
            <person name="Williams K.H."/>
            <person name="Hubbard S.S."/>
            <person name="Banfield J.F."/>
        </authorList>
    </citation>
    <scope>NUCLEOTIDE SEQUENCE [LARGE SCALE GENOMIC DNA]</scope>
</reference>
<dbReference type="AlphaFoldDB" id="A0A1F5SIY6"/>
<name>A0A1F5SIY6_9BACT</name>
<sequence length="280" mass="32133">MPEKNKLKSIVVFENEPVRRVWDEKEEKWYFSVVDVVGILTGSINPGAYWRKLKERLKKEGNESVTKCHSLKLLAKDGKMRLFDMADAETLFRLIQSIPSSKAEPFKLWLAKVGFERLKETADPEIAVNRARENWQALGHSAKWIEQRLRGQEIRNKLTDYWASHQVSQEEEFSKLTNIIHKEWSGVSVSRHKEIKNLKGHNLRDHMTESELVFTALAELSTRQVAEKDLASGYKENSAAAHTGGSFAGKTRQDFENLTGKKVVSGENFLPPKQENKKLK</sequence>
<proteinExistence type="predicted"/>
<feature type="region of interest" description="Disordered" evidence="1">
    <location>
        <begin position="261"/>
        <end position="280"/>
    </location>
</feature>
<dbReference type="STRING" id="1797995.A2242_01605"/>
<dbReference type="Proteomes" id="UP000178925">
    <property type="component" value="Unassembled WGS sequence"/>
</dbReference>
<protein>
    <submittedName>
        <fullName evidence="3">Antirepressor</fullName>
    </submittedName>
</protein>
<dbReference type="EMBL" id="MFGC01000038">
    <property type="protein sequence ID" value="OGF26634.1"/>
    <property type="molecule type" value="Genomic_DNA"/>
</dbReference>
<evidence type="ECO:0000259" key="2">
    <source>
        <dbReference type="SMART" id="SM01040"/>
    </source>
</evidence>
<feature type="domain" description="Bro-N" evidence="2">
    <location>
        <begin position="17"/>
        <end position="116"/>
    </location>
</feature>
<dbReference type="Pfam" id="PF02498">
    <property type="entry name" value="Bro-N"/>
    <property type="match status" value="1"/>
</dbReference>
<evidence type="ECO:0000256" key="1">
    <source>
        <dbReference type="SAM" id="MobiDB-lite"/>
    </source>
</evidence>
<organism evidence="3 4">
    <name type="scientific">Candidatus Falkowbacteria bacterium RIFOXYA2_FULL_47_9</name>
    <dbReference type="NCBI Taxonomy" id="1797995"/>
    <lineage>
        <taxon>Bacteria</taxon>
        <taxon>Candidatus Falkowiibacteriota</taxon>
    </lineage>
</organism>